<keyword evidence="2" id="KW-1185">Reference proteome</keyword>
<reference evidence="1" key="2">
    <citation type="submission" date="2020-05" db="UniProtKB">
        <authorList>
            <consortium name="EnsemblMetazoa"/>
        </authorList>
    </citation>
    <scope>IDENTIFICATION</scope>
    <source>
        <strain evidence="1">FAR1</strain>
    </source>
</reference>
<reference evidence="2" key="1">
    <citation type="submission" date="2014-01" db="EMBL/GenBank/DDBJ databases">
        <title>The Genome Sequence of Anopheles farauti FAR1 (V2).</title>
        <authorList>
            <consortium name="The Broad Institute Genomics Platform"/>
            <person name="Neafsey D.E."/>
            <person name="Besansky N."/>
            <person name="Howell P."/>
            <person name="Walton C."/>
            <person name="Young S.K."/>
            <person name="Zeng Q."/>
            <person name="Gargeya S."/>
            <person name="Fitzgerald M."/>
            <person name="Haas B."/>
            <person name="Abouelleil A."/>
            <person name="Allen A.W."/>
            <person name="Alvarado L."/>
            <person name="Arachchi H.M."/>
            <person name="Berlin A.M."/>
            <person name="Chapman S.B."/>
            <person name="Gainer-Dewar J."/>
            <person name="Goldberg J."/>
            <person name="Griggs A."/>
            <person name="Gujja S."/>
            <person name="Hansen M."/>
            <person name="Howarth C."/>
            <person name="Imamovic A."/>
            <person name="Ireland A."/>
            <person name="Larimer J."/>
            <person name="McCowan C."/>
            <person name="Murphy C."/>
            <person name="Pearson M."/>
            <person name="Poon T.W."/>
            <person name="Priest M."/>
            <person name="Roberts A."/>
            <person name="Saif S."/>
            <person name="Shea T."/>
            <person name="Sisk P."/>
            <person name="Sykes S."/>
            <person name="Wortman J."/>
            <person name="Nusbaum C."/>
            <person name="Birren B."/>
        </authorList>
    </citation>
    <scope>NUCLEOTIDE SEQUENCE [LARGE SCALE GENOMIC DNA]</scope>
    <source>
        <strain evidence="2">FAR1</strain>
    </source>
</reference>
<dbReference type="EMBL" id="AXCN02002444">
    <property type="status" value="NOT_ANNOTATED_CDS"/>
    <property type="molecule type" value="Genomic_DNA"/>
</dbReference>
<accession>A0A182QQB8</accession>
<evidence type="ECO:0000313" key="1">
    <source>
        <dbReference type="EnsemblMetazoa" id="AFAF014742-PA"/>
    </source>
</evidence>
<dbReference type="VEuPathDB" id="VectorBase:AFAF014742"/>
<dbReference type="EMBL" id="AXCN02002443">
    <property type="status" value="NOT_ANNOTATED_CDS"/>
    <property type="molecule type" value="Genomic_DNA"/>
</dbReference>
<name>A0A182QQB8_9DIPT</name>
<evidence type="ECO:0000313" key="2">
    <source>
        <dbReference type="Proteomes" id="UP000075886"/>
    </source>
</evidence>
<dbReference type="Proteomes" id="UP000075886">
    <property type="component" value="Unassembled WGS sequence"/>
</dbReference>
<protein>
    <submittedName>
        <fullName evidence="1">Uncharacterized protein</fullName>
    </submittedName>
</protein>
<proteinExistence type="predicted"/>
<dbReference type="EnsemblMetazoa" id="AFAF014742-RA">
    <property type="protein sequence ID" value="AFAF014742-PA"/>
    <property type="gene ID" value="AFAF014742"/>
</dbReference>
<sequence length="123" mass="13275">MYGLVGVVYGHGVGETPVAPDVPVRPVPMLAGSIVPVPAIPAATDDADVLKQLIEFWWWLVETIDVPSGFTVHGNVFAPSGDGTFAQLFIGSFHCAPNVKQTKQPALEELDRFSHRLVRVPKS</sequence>
<organism evidence="1 2">
    <name type="scientific">Anopheles farauti</name>
    <dbReference type="NCBI Taxonomy" id="69004"/>
    <lineage>
        <taxon>Eukaryota</taxon>
        <taxon>Metazoa</taxon>
        <taxon>Ecdysozoa</taxon>
        <taxon>Arthropoda</taxon>
        <taxon>Hexapoda</taxon>
        <taxon>Insecta</taxon>
        <taxon>Pterygota</taxon>
        <taxon>Neoptera</taxon>
        <taxon>Endopterygota</taxon>
        <taxon>Diptera</taxon>
        <taxon>Nematocera</taxon>
        <taxon>Culicoidea</taxon>
        <taxon>Culicidae</taxon>
        <taxon>Anophelinae</taxon>
        <taxon>Anopheles</taxon>
    </lineage>
</organism>
<dbReference type="AlphaFoldDB" id="A0A182QQB8"/>